<dbReference type="EMBL" id="AJIL01000151">
    <property type="protein sequence ID" value="KNE92889.1"/>
    <property type="molecule type" value="Genomic_DNA"/>
</dbReference>
<keyword evidence="2" id="KW-1185">Reference proteome</keyword>
<proteinExistence type="predicted"/>
<protein>
    <submittedName>
        <fullName evidence="1">Uncharacterized protein</fullName>
    </submittedName>
</protein>
<organism evidence="1 2">
    <name type="scientific">Puccinia striiformis f. sp. tritici PST-78</name>
    <dbReference type="NCBI Taxonomy" id="1165861"/>
    <lineage>
        <taxon>Eukaryota</taxon>
        <taxon>Fungi</taxon>
        <taxon>Dikarya</taxon>
        <taxon>Basidiomycota</taxon>
        <taxon>Pucciniomycotina</taxon>
        <taxon>Pucciniomycetes</taxon>
        <taxon>Pucciniales</taxon>
        <taxon>Pucciniaceae</taxon>
        <taxon>Puccinia</taxon>
    </lineage>
</organism>
<dbReference type="OrthoDB" id="2495256at2759"/>
<comment type="caution">
    <text evidence="1">The sequence shown here is derived from an EMBL/GenBank/DDBJ whole genome shotgun (WGS) entry which is preliminary data.</text>
</comment>
<reference evidence="2" key="1">
    <citation type="submission" date="2014-03" db="EMBL/GenBank/DDBJ databases">
        <title>The Genome Sequence of Puccinia striiformis f. sp. tritici PST-78.</title>
        <authorList>
            <consortium name="The Broad Institute Genome Sequencing Platform"/>
            <person name="Cuomo C."/>
            <person name="Hulbert S."/>
            <person name="Chen X."/>
            <person name="Walker B."/>
            <person name="Young S.K."/>
            <person name="Zeng Q."/>
            <person name="Gargeya S."/>
            <person name="Fitzgerald M."/>
            <person name="Haas B."/>
            <person name="Abouelleil A."/>
            <person name="Alvarado L."/>
            <person name="Arachchi H.M."/>
            <person name="Berlin A.M."/>
            <person name="Chapman S.B."/>
            <person name="Goldberg J."/>
            <person name="Griggs A."/>
            <person name="Gujja S."/>
            <person name="Hansen M."/>
            <person name="Howarth C."/>
            <person name="Imamovic A."/>
            <person name="Larimer J."/>
            <person name="McCowan C."/>
            <person name="Montmayeur A."/>
            <person name="Murphy C."/>
            <person name="Neiman D."/>
            <person name="Pearson M."/>
            <person name="Priest M."/>
            <person name="Roberts A."/>
            <person name="Saif S."/>
            <person name="Shea T."/>
            <person name="Sisk P."/>
            <person name="Sykes S."/>
            <person name="Wortman J."/>
            <person name="Nusbaum C."/>
            <person name="Birren B."/>
        </authorList>
    </citation>
    <scope>NUCLEOTIDE SEQUENCE [LARGE SCALE GENOMIC DNA]</scope>
    <source>
        <strain evidence="2">race PST-78</strain>
    </source>
</reference>
<accession>A0A0L0V1K2</accession>
<dbReference type="Proteomes" id="UP000054564">
    <property type="component" value="Unassembled WGS sequence"/>
</dbReference>
<dbReference type="AlphaFoldDB" id="A0A0L0V1K2"/>
<evidence type="ECO:0000313" key="1">
    <source>
        <dbReference type="EMBL" id="KNE92889.1"/>
    </source>
</evidence>
<sequence>MPSCGCPDVKLDSGDVRPCSCQPCSAGNLDACSCNKGTGCGCASSAVPAEAANHCVCAAAGKTCSCSDCGCKTGAATSGSCCS</sequence>
<evidence type="ECO:0000313" key="2">
    <source>
        <dbReference type="Proteomes" id="UP000054564"/>
    </source>
</evidence>
<name>A0A0L0V1K2_9BASI</name>
<gene>
    <name evidence="1" type="ORF">PSTG_13738</name>
</gene>